<protein>
    <submittedName>
        <fullName evidence="2">Uncharacterized protein</fullName>
    </submittedName>
</protein>
<dbReference type="GO" id="GO:0003723">
    <property type="term" value="F:RNA binding"/>
    <property type="evidence" value="ECO:0007669"/>
    <property type="project" value="UniProtKB-UniRule"/>
</dbReference>
<dbReference type="STRING" id="1802513.A3E46_02570"/>
<evidence type="ECO:0000313" key="3">
    <source>
        <dbReference type="Proteomes" id="UP000178313"/>
    </source>
</evidence>
<dbReference type="PROSITE" id="PS50084">
    <property type="entry name" value="KH_TYPE_1"/>
    <property type="match status" value="1"/>
</dbReference>
<dbReference type="Pfam" id="PF13083">
    <property type="entry name" value="KH_KhpA-B"/>
    <property type="match status" value="1"/>
</dbReference>
<name>A0A1F8B2H9_9BACT</name>
<dbReference type="SUPFAM" id="SSF54814">
    <property type="entry name" value="Prokaryotic type KH domain (KH-domain type II)"/>
    <property type="match status" value="1"/>
</dbReference>
<proteinExistence type="predicted"/>
<gene>
    <name evidence="2" type="ORF">A3E46_02570</name>
</gene>
<organism evidence="2 3">
    <name type="scientific">Candidatus Woesebacteria bacterium RIFCSPHIGHO2_12_FULL_46_16</name>
    <dbReference type="NCBI Taxonomy" id="1802513"/>
    <lineage>
        <taxon>Bacteria</taxon>
        <taxon>Candidatus Woeseibacteriota</taxon>
    </lineage>
</organism>
<reference evidence="2 3" key="1">
    <citation type="journal article" date="2016" name="Nat. Commun.">
        <title>Thousands of microbial genomes shed light on interconnected biogeochemical processes in an aquifer system.</title>
        <authorList>
            <person name="Anantharaman K."/>
            <person name="Brown C.T."/>
            <person name="Hug L.A."/>
            <person name="Sharon I."/>
            <person name="Castelle C.J."/>
            <person name="Probst A.J."/>
            <person name="Thomas B.C."/>
            <person name="Singh A."/>
            <person name="Wilkins M.J."/>
            <person name="Karaoz U."/>
            <person name="Brodie E.L."/>
            <person name="Williams K.H."/>
            <person name="Hubbard S.S."/>
            <person name="Banfield J.F."/>
        </authorList>
    </citation>
    <scope>NUCLEOTIDE SEQUENCE [LARGE SCALE GENOMIC DNA]</scope>
</reference>
<sequence length="76" mass="8464">MKELLTFILKGITGKEIPVEESSEGERINFVITPPEDLIGIVIGKGGKTIKAIRNILKVRATLEKKIFFLSVEPQK</sequence>
<dbReference type="Gene3D" id="3.30.300.20">
    <property type="match status" value="1"/>
</dbReference>
<comment type="caution">
    <text evidence="2">The sequence shown here is derived from an EMBL/GenBank/DDBJ whole genome shotgun (WGS) entry which is preliminary data.</text>
</comment>
<dbReference type="Proteomes" id="UP000178313">
    <property type="component" value="Unassembled WGS sequence"/>
</dbReference>
<evidence type="ECO:0000313" key="2">
    <source>
        <dbReference type="EMBL" id="OGM57618.1"/>
    </source>
</evidence>
<dbReference type="EMBL" id="MGGZ01000006">
    <property type="protein sequence ID" value="OGM57618.1"/>
    <property type="molecule type" value="Genomic_DNA"/>
</dbReference>
<dbReference type="InterPro" id="IPR015946">
    <property type="entry name" value="KH_dom-like_a/b"/>
</dbReference>
<keyword evidence="1" id="KW-0694">RNA-binding</keyword>
<dbReference type="InterPro" id="IPR009019">
    <property type="entry name" value="KH_sf_prok-type"/>
</dbReference>
<accession>A0A1F8B2H9</accession>
<dbReference type="AlphaFoldDB" id="A0A1F8B2H9"/>
<evidence type="ECO:0000256" key="1">
    <source>
        <dbReference type="PROSITE-ProRule" id="PRU00117"/>
    </source>
</evidence>